<keyword evidence="11" id="KW-1185">Reference proteome</keyword>
<dbReference type="Gene3D" id="6.20.20.10">
    <property type="match status" value="2"/>
</dbReference>
<comment type="function">
    <text evidence="6">Participates actively in the response to hyperosmotic and heat shock by preventing the aggregation of stress-denatured proteins and by disaggregating proteins, also in an autonomous, DnaK-independent fashion. Unfolded proteins bind initially to DnaJ; upon interaction with the DnaJ-bound protein, DnaK hydrolyzes its bound ATP, resulting in the formation of a stable complex. GrpE releases ADP from DnaK; ATP binding to DnaK triggers the release of the substrate protein, thus completing the reaction cycle. Several rounds of ATP-dependent interactions between DnaJ, DnaK and GrpE are required for fully efficient folding. Also involved, together with DnaK and GrpE, in the DNA replication of plasmids through activation of initiation proteins.</text>
</comment>
<dbReference type="SMART" id="SM00271">
    <property type="entry name" value="DnaJ"/>
    <property type="match status" value="1"/>
</dbReference>
<dbReference type="PROSITE" id="PS50076">
    <property type="entry name" value="DNAJ_2"/>
    <property type="match status" value="1"/>
</dbReference>
<dbReference type="RefSeq" id="WP_027123436.1">
    <property type="nucleotide sequence ID" value="NZ_CP103423.1"/>
</dbReference>
<dbReference type="InterPro" id="IPR012724">
    <property type="entry name" value="DnaJ"/>
</dbReference>
<dbReference type="PROSITE" id="PS00636">
    <property type="entry name" value="DNAJ_1"/>
    <property type="match status" value="1"/>
</dbReference>
<evidence type="ECO:0000259" key="8">
    <source>
        <dbReference type="PROSITE" id="PS50076"/>
    </source>
</evidence>
<evidence type="ECO:0000313" key="10">
    <source>
        <dbReference type="EMBL" id="UWD34372.1"/>
    </source>
</evidence>
<dbReference type="CDD" id="cd06257">
    <property type="entry name" value="DnaJ"/>
    <property type="match status" value="1"/>
</dbReference>
<evidence type="ECO:0000256" key="7">
    <source>
        <dbReference type="PROSITE-ProRule" id="PRU00546"/>
    </source>
</evidence>
<dbReference type="CDD" id="cd10719">
    <property type="entry name" value="DnaJ_zf"/>
    <property type="match status" value="1"/>
</dbReference>
<feature type="binding site" evidence="6">
    <location>
        <position position="199"/>
    </location>
    <ligand>
        <name>Zn(2+)</name>
        <dbReference type="ChEBI" id="CHEBI:29105"/>
        <label>1</label>
    </ligand>
</feature>
<dbReference type="PANTHER" id="PTHR43096:SF52">
    <property type="entry name" value="DNAJ HOMOLOG 1, MITOCHONDRIAL-RELATED"/>
    <property type="match status" value="1"/>
</dbReference>
<evidence type="ECO:0000256" key="5">
    <source>
        <dbReference type="ARBA" id="ARBA00023186"/>
    </source>
</evidence>
<keyword evidence="10" id="KW-0560">Oxidoreductase</keyword>
<sequence length="363" mass="40652">MAKRDYYEVLGVDKNATEKDIKIAYRKLAMKYHPDKNKESDAEEKFKEVNEAYEILSDSQKRQQYDEYGHDAFDPNRTAGFGDFGFGGFSDFFGDIFGGSKRSRSSNYPEDGNDYKMEYTISFIDSILGTEIKRKFEKYSTCSHCQGTGAESFNDISTCSTCNGSGTMTQVIRTPFGSIQNSKTCSTCKGKGKQVTKLCHLCQGKGLMKEAKELTVSIPAGIKDGQSIVLNGYGGPGKNGGMNGDLYIEINVREHKHYIRTGDDIHLTVPVSITDIIAENEIDIPTPYGIEKLKMNNSYKSGDILTIKNKGAKNPKNPNIKGNMKVHIQLNVPKLSKNEQKELIKILNSTNDEIKRKWLKDFE</sequence>
<keyword evidence="6" id="KW-0963">Cytoplasm</keyword>
<feature type="binding site" evidence="6">
    <location>
        <position position="159"/>
    </location>
    <ligand>
        <name>Zn(2+)</name>
        <dbReference type="ChEBI" id="CHEBI:29105"/>
        <label>2</label>
    </ligand>
</feature>
<dbReference type="InterPro" id="IPR018253">
    <property type="entry name" value="DnaJ_domain_CS"/>
</dbReference>
<feature type="binding site" evidence="6">
    <location>
        <position position="202"/>
    </location>
    <ligand>
        <name>Zn(2+)</name>
        <dbReference type="ChEBI" id="CHEBI:29105"/>
        <label>1</label>
    </ligand>
</feature>
<keyword evidence="4 6" id="KW-0862">Zinc</keyword>
<dbReference type="InterPro" id="IPR036410">
    <property type="entry name" value="HSP_DnaJ_Cys-rich_dom_sf"/>
</dbReference>
<dbReference type="Pfam" id="PF00226">
    <property type="entry name" value="DnaJ"/>
    <property type="match status" value="1"/>
</dbReference>
<evidence type="ECO:0000256" key="6">
    <source>
        <dbReference type="HAMAP-Rule" id="MF_01152"/>
    </source>
</evidence>
<feature type="domain" description="CR-type" evidence="9">
    <location>
        <begin position="129"/>
        <end position="211"/>
    </location>
</feature>
<feature type="binding site" evidence="6">
    <location>
        <position position="142"/>
    </location>
    <ligand>
        <name>Zn(2+)</name>
        <dbReference type="ChEBI" id="CHEBI:29105"/>
        <label>1</label>
    </ligand>
</feature>
<keyword evidence="5 6" id="KW-0143">Chaperone</keyword>
<evidence type="ECO:0000256" key="2">
    <source>
        <dbReference type="ARBA" id="ARBA00022737"/>
    </source>
</evidence>
<feature type="binding site" evidence="6">
    <location>
        <position position="145"/>
    </location>
    <ligand>
        <name>Zn(2+)</name>
        <dbReference type="ChEBI" id="CHEBI:29105"/>
        <label>1</label>
    </ligand>
</feature>
<dbReference type="EMBL" id="CP103423">
    <property type="protein sequence ID" value="UWD34372.1"/>
    <property type="molecule type" value="Genomic_DNA"/>
</dbReference>
<proteinExistence type="inferred from homology"/>
<dbReference type="Gene3D" id="2.60.260.20">
    <property type="entry name" value="Urease metallochaperone UreE, N-terminal domain"/>
    <property type="match status" value="2"/>
</dbReference>
<name>A0ABY5TUN8_9BACT</name>
<dbReference type="PANTHER" id="PTHR43096">
    <property type="entry name" value="DNAJ HOMOLOG 1, MITOCHONDRIAL-RELATED"/>
    <property type="match status" value="1"/>
</dbReference>
<comment type="cofactor">
    <cofactor evidence="6">
        <name>Zn(2+)</name>
        <dbReference type="ChEBI" id="CHEBI:29105"/>
    </cofactor>
    <text evidence="6">Binds 2 Zn(2+) ions per monomer.</text>
</comment>
<comment type="domain">
    <text evidence="6">The J domain is necessary and sufficient to stimulate DnaK ATPase activity. Zinc center 1 plays an important role in the autonomous, DnaK-independent chaperone activity of DnaJ. Zinc center 2 is essential for interaction with DnaK and for DnaJ activity.</text>
</comment>
<comment type="subunit">
    <text evidence="6">Homodimer.</text>
</comment>
<feature type="domain" description="J" evidence="8">
    <location>
        <begin position="5"/>
        <end position="69"/>
    </location>
</feature>
<reference evidence="10" key="1">
    <citation type="submission" date="2022-08" db="EMBL/GenBank/DDBJ databases">
        <title>Complete genome sequence of Mycoplasma molare type strain H 542.</title>
        <authorList>
            <person name="Spergser J."/>
        </authorList>
    </citation>
    <scope>NUCLEOTIDE SEQUENCE</scope>
    <source>
        <strain evidence="10">H 542</strain>
    </source>
</reference>
<feature type="binding site" evidence="6">
    <location>
        <position position="185"/>
    </location>
    <ligand>
        <name>Zn(2+)</name>
        <dbReference type="ChEBI" id="CHEBI:29105"/>
        <label>2</label>
    </ligand>
</feature>
<dbReference type="SUPFAM" id="SSF46565">
    <property type="entry name" value="Chaperone J-domain"/>
    <property type="match status" value="1"/>
</dbReference>
<dbReference type="Proteomes" id="UP001058364">
    <property type="component" value="Chromosome"/>
</dbReference>
<evidence type="ECO:0000256" key="3">
    <source>
        <dbReference type="ARBA" id="ARBA00022771"/>
    </source>
</evidence>
<comment type="similarity">
    <text evidence="6">Belongs to the DnaJ family.</text>
</comment>
<feature type="repeat" description="CXXCXGXG motif" evidence="6">
    <location>
        <begin position="142"/>
        <end position="149"/>
    </location>
</feature>
<keyword evidence="1 6" id="KW-0479">Metal-binding</keyword>
<dbReference type="InterPro" id="IPR036869">
    <property type="entry name" value="J_dom_sf"/>
</dbReference>
<evidence type="ECO:0000256" key="4">
    <source>
        <dbReference type="ARBA" id="ARBA00022833"/>
    </source>
</evidence>
<dbReference type="InterPro" id="IPR001623">
    <property type="entry name" value="DnaJ_domain"/>
</dbReference>
<feature type="zinc finger region" description="CR-type" evidence="7">
    <location>
        <begin position="129"/>
        <end position="211"/>
    </location>
</feature>
<dbReference type="Gene3D" id="1.10.287.110">
    <property type="entry name" value="DnaJ domain"/>
    <property type="match status" value="1"/>
</dbReference>
<dbReference type="InterPro" id="IPR001305">
    <property type="entry name" value="HSP_DnaJ_Cys-rich_dom"/>
</dbReference>
<dbReference type="SUPFAM" id="SSF57938">
    <property type="entry name" value="DnaJ/Hsp40 cysteine-rich domain"/>
    <property type="match status" value="1"/>
</dbReference>
<keyword evidence="2 6" id="KW-0677">Repeat</keyword>
<dbReference type="HAMAP" id="MF_01152">
    <property type="entry name" value="DnaJ"/>
    <property type="match status" value="1"/>
</dbReference>
<dbReference type="SUPFAM" id="SSF49493">
    <property type="entry name" value="HSP40/DnaJ peptide-binding domain"/>
    <property type="match status" value="2"/>
</dbReference>
<dbReference type="PRINTS" id="PR00625">
    <property type="entry name" value="JDOMAIN"/>
</dbReference>
<dbReference type="GO" id="GO:0016491">
    <property type="term" value="F:oxidoreductase activity"/>
    <property type="evidence" value="ECO:0007669"/>
    <property type="project" value="UniProtKB-KW"/>
</dbReference>
<feature type="repeat" description="CXXCXGXG motif" evidence="6">
    <location>
        <begin position="159"/>
        <end position="166"/>
    </location>
</feature>
<feature type="repeat" description="CXXCXGXG motif" evidence="6">
    <location>
        <begin position="185"/>
        <end position="192"/>
    </location>
</feature>
<feature type="repeat" description="CXXCXGXG motif" evidence="6">
    <location>
        <begin position="199"/>
        <end position="206"/>
    </location>
</feature>
<dbReference type="PROSITE" id="PS51188">
    <property type="entry name" value="ZF_CR"/>
    <property type="match status" value="1"/>
</dbReference>
<evidence type="ECO:0000256" key="1">
    <source>
        <dbReference type="ARBA" id="ARBA00022723"/>
    </source>
</evidence>
<protein>
    <recommendedName>
        <fullName evidence="6">Chaperone protein DnaJ</fullName>
    </recommendedName>
</protein>
<gene>
    <name evidence="6 10" type="primary">dnaJ</name>
    <name evidence="10" type="ORF">NX772_00895</name>
</gene>
<keyword evidence="6" id="KW-0235">DNA replication</keyword>
<feature type="binding site" evidence="6">
    <location>
        <position position="162"/>
    </location>
    <ligand>
        <name>Zn(2+)</name>
        <dbReference type="ChEBI" id="CHEBI:29105"/>
        <label>2</label>
    </ligand>
</feature>
<evidence type="ECO:0000313" key="11">
    <source>
        <dbReference type="Proteomes" id="UP001058364"/>
    </source>
</evidence>
<evidence type="ECO:0000259" key="9">
    <source>
        <dbReference type="PROSITE" id="PS51188"/>
    </source>
</evidence>
<keyword evidence="3 6" id="KW-0863">Zinc-finger</keyword>
<dbReference type="Pfam" id="PF00684">
    <property type="entry name" value="DnaJ_CXXCXGXG"/>
    <property type="match status" value="1"/>
</dbReference>
<dbReference type="CDD" id="cd10747">
    <property type="entry name" value="DnaJ_C"/>
    <property type="match status" value="1"/>
</dbReference>
<dbReference type="InterPro" id="IPR002939">
    <property type="entry name" value="DnaJ_C"/>
</dbReference>
<keyword evidence="6" id="KW-0346">Stress response</keyword>
<organism evidence="10 11">
    <name type="scientific">Mesomycoplasma molare</name>
    <dbReference type="NCBI Taxonomy" id="171288"/>
    <lineage>
        <taxon>Bacteria</taxon>
        <taxon>Bacillati</taxon>
        <taxon>Mycoplasmatota</taxon>
        <taxon>Mycoplasmoidales</taxon>
        <taxon>Metamycoplasmataceae</taxon>
        <taxon>Mesomycoplasma</taxon>
    </lineage>
</organism>
<dbReference type="InterPro" id="IPR008971">
    <property type="entry name" value="HSP40/DnaJ_pept-bd"/>
</dbReference>
<dbReference type="Pfam" id="PF01556">
    <property type="entry name" value="DnaJ_C"/>
    <property type="match status" value="1"/>
</dbReference>
<dbReference type="NCBIfam" id="NF008035">
    <property type="entry name" value="PRK10767.1"/>
    <property type="match status" value="1"/>
</dbReference>
<accession>A0ABY5TUN8</accession>
<feature type="binding site" evidence="6">
    <location>
        <position position="188"/>
    </location>
    <ligand>
        <name>Zn(2+)</name>
        <dbReference type="ChEBI" id="CHEBI:29105"/>
        <label>2</label>
    </ligand>
</feature>
<comment type="subcellular location">
    <subcellularLocation>
        <location evidence="6">Cytoplasm</location>
    </subcellularLocation>
</comment>
<dbReference type="NCBIfam" id="TIGR02349">
    <property type="entry name" value="DnaJ_bact"/>
    <property type="match status" value="1"/>
</dbReference>